<evidence type="ECO:0000256" key="1">
    <source>
        <dbReference type="SAM" id="MobiDB-lite"/>
    </source>
</evidence>
<feature type="compositionally biased region" description="Polar residues" evidence="1">
    <location>
        <begin position="275"/>
        <end position="284"/>
    </location>
</feature>
<evidence type="ECO:0000313" key="2">
    <source>
        <dbReference type="EMBL" id="GJS93588.1"/>
    </source>
</evidence>
<proteinExistence type="predicted"/>
<feature type="compositionally biased region" description="Polar residues" evidence="1">
    <location>
        <begin position="436"/>
        <end position="465"/>
    </location>
</feature>
<dbReference type="EMBL" id="BQNB010011667">
    <property type="protein sequence ID" value="GJS93588.1"/>
    <property type="molecule type" value="Genomic_DNA"/>
</dbReference>
<feature type="region of interest" description="Disordered" evidence="1">
    <location>
        <begin position="165"/>
        <end position="292"/>
    </location>
</feature>
<feature type="compositionally biased region" description="Basic and acidic residues" evidence="1">
    <location>
        <begin position="172"/>
        <end position="186"/>
    </location>
</feature>
<sequence>MKKLPSIPLRLEEDYHSIKDDISLVSVYTTGNATVRGMLIPDEFLTDDIRATEEYKEYAKEYVRNKKRKQVAGETSSPRKSIKVTIKQKKPGTTSIPPPSDDKEREDIDEATLISLALHKTAITVEAQDNVAKVQEKIFEEDSSKLVDGEDEESYASKFAYSMFQDYDDDSENKIDPRSHKEHPETVDDGDDENENKKKDDKKDDEKRDDDEKKDDTKDKDNGDHIDHTLVGTQEAGSLEIKKEKMQTPIPSPSKSLRKNLSSKKTHSKELTDFITPSTATSSKAQRKKRHISSKYEHIPGTIFRMCWQQGYMIQGMEKKYVTNSELWKVHGKADKVLHEVIPQIASRAIDDLIKNNLKRVVADTIIQERDAFQAEIKQLIPALWDVLKRKFEKSSTSTTSCRDDAFRPHYHDDHQEDDAPPEREKRSKRQKTSKSLKCSKSARGSSSKQPASSYMSERQQQQQDWDAWIEPQVIDEDEVIPEDTTSELIDVIVVDGWMGRNADIKDGVSVK</sequence>
<name>A0ABQ4ZXP8_9ASTR</name>
<gene>
    <name evidence="2" type="ORF">Tco_0800556</name>
</gene>
<feature type="compositionally biased region" description="Basic and acidic residues" evidence="1">
    <location>
        <begin position="195"/>
        <end position="228"/>
    </location>
</feature>
<comment type="caution">
    <text evidence="2">The sequence shown here is derived from an EMBL/GenBank/DDBJ whole genome shotgun (WGS) entry which is preliminary data.</text>
</comment>
<organism evidence="2 3">
    <name type="scientific">Tanacetum coccineum</name>
    <dbReference type="NCBI Taxonomy" id="301880"/>
    <lineage>
        <taxon>Eukaryota</taxon>
        <taxon>Viridiplantae</taxon>
        <taxon>Streptophyta</taxon>
        <taxon>Embryophyta</taxon>
        <taxon>Tracheophyta</taxon>
        <taxon>Spermatophyta</taxon>
        <taxon>Magnoliopsida</taxon>
        <taxon>eudicotyledons</taxon>
        <taxon>Gunneridae</taxon>
        <taxon>Pentapetalae</taxon>
        <taxon>asterids</taxon>
        <taxon>campanulids</taxon>
        <taxon>Asterales</taxon>
        <taxon>Asteraceae</taxon>
        <taxon>Asteroideae</taxon>
        <taxon>Anthemideae</taxon>
        <taxon>Anthemidinae</taxon>
        <taxon>Tanacetum</taxon>
    </lineage>
</organism>
<feature type="region of interest" description="Disordered" evidence="1">
    <location>
        <begin position="66"/>
        <end position="108"/>
    </location>
</feature>
<protein>
    <submittedName>
        <fullName evidence="2">Uncharacterized protein</fullName>
    </submittedName>
</protein>
<keyword evidence="3" id="KW-1185">Reference proteome</keyword>
<feature type="compositionally biased region" description="Basic residues" evidence="1">
    <location>
        <begin position="80"/>
        <end position="90"/>
    </location>
</feature>
<evidence type="ECO:0000313" key="3">
    <source>
        <dbReference type="Proteomes" id="UP001151760"/>
    </source>
</evidence>
<feature type="compositionally biased region" description="Basic and acidic residues" evidence="1">
    <location>
        <begin position="402"/>
        <end position="415"/>
    </location>
</feature>
<reference evidence="2" key="2">
    <citation type="submission" date="2022-01" db="EMBL/GenBank/DDBJ databases">
        <authorList>
            <person name="Yamashiro T."/>
            <person name="Shiraishi A."/>
            <person name="Satake H."/>
            <person name="Nakayama K."/>
        </authorList>
    </citation>
    <scope>NUCLEOTIDE SEQUENCE</scope>
</reference>
<dbReference type="Proteomes" id="UP001151760">
    <property type="component" value="Unassembled WGS sequence"/>
</dbReference>
<accession>A0ABQ4ZXP8</accession>
<reference evidence="2" key="1">
    <citation type="journal article" date="2022" name="Int. J. Mol. Sci.">
        <title>Draft Genome of Tanacetum Coccineum: Genomic Comparison of Closely Related Tanacetum-Family Plants.</title>
        <authorList>
            <person name="Yamashiro T."/>
            <person name="Shiraishi A."/>
            <person name="Nakayama K."/>
            <person name="Satake H."/>
        </authorList>
    </citation>
    <scope>NUCLEOTIDE SEQUENCE</scope>
</reference>
<feature type="compositionally biased region" description="Basic residues" evidence="1">
    <location>
        <begin position="256"/>
        <end position="267"/>
    </location>
</feature>
<feature type="region of interest" description="Disordered" evidence="1">
    <location>
        <begin position="398"/>
        <end position="465"/>
    </location>
</feature>